<protein>
    <submittedName>
        <fullName evidence="1">SUKH-3 domain-containing protein</fullName>
    </submittedName>
</protein>
<dbReference type="RefSeq" id="WP_136367206.1">
    <property type="nucleotide sequence ID" value="NZ_JBHLYR010000053.1"/>
</dbReference>
<comment type="caution">
    <text evidence="1">The sequence shown here is derived from an EMBL/GenBank/DDBJ whole genome shotgun (WGS) entry which is preliminary data.</text>
</comment>
<dbReference type="Proteomes" id="UP001589733">
    <property type="component" value="Unassembled WGS sequence"/>
</dbReference>
<keyword evidence="2" id="KW-1185">Reference proteome</keyword>
<reference evidence="1 2" key="1">
    <citation type="submission" date="2024-09" db="EMBL/GenBank/DDBJ databases">
        <authorList>
            <person name="Sun Q."/>
            <person name="Mori K."/>
        </authorList>
    </citation>
    <scope>NUCLEOTIDE SEQUENCE [LARGE SCALE GENOMIC DNA]</scope>
    <source>
        <strain evidence="1 2">JCM 13503</strain>
    </source>
</reference>
<evidence type="ECO:0000313" key="2">
    <source>
        <dbReference type="Proteomes" id="UP001589733"/>
    </source>
</evidence>
<proteinExistence type="predicted"/>
<accession>A0ABV6B1X9</accession>
<dbReference type="EMBL" id="JBHLYR010000053">
    <property type="protein sequence ID" value="MFB9993748.1"/>
    <property type="molecule type" value="Genomic_DNA"/>
</dbReference>
<sequence>MSPSFAGSISPFARKYLSYVGWTPERHVDPGAVEAELKRWHWQGNLPDVWFEICASIDRLPLFSTAHGLPERTSEDVKQDGFRAYDLAFMASDASNNAYLSEDLREAFGCDFGPLGLFGGWPIWLVDTQGRFYVWQEGNVTLYGTGLRDGFDSLLKGQAVDHRIIPYNPDAWDARFPEPLPEK</sequence>
<evidence type="ECO:0000313" key="1">
    <source>
        <dbReference type="EMBL" id="MFB9993748.1"/>
    </source>
</evidence>
<name>A0ABV6B1X9_9DEIO</name>
<gene>
    <name evidence="1" type="ORF">ACFFLM_17455</name>
</gene>
<organism evidence="1 2">
    <name type="scientific">Deinococcus oregonensis</name>
    <dbReference type="NCBI Taxonomy" id="1805970"/>
    <lineage>
        <taxon>Bacteria</taxon>
        <taxon>Thermotogati</taxon>
        <taxon>Deinococcota</taxon>
        <taxon>Deinococci</taxon>
        <taxon>Deinococcales</taxon>
        <taxon>Deinococcaceae</taxon>
        <taxon>Deinococcus</taxon>
    </lineage>
</organism>